<dbReference type="EMBL" id="QGNW01000409">
    <property type="protein sequence ID" value="RVW72681.1"/>
    <property type="molecule type" value="Genomic_DNA"/>
</dbReference>
<proteinExistence type="predicted"/>
<dbReference type="Proteomes" id="UP000288805">
    <property type="component" value="Unassembled WGS sequence"/>
</dbReference>
<protein>
    <submittedName>
        <fullName evidence="1">Uncharacterized protein</fullName>
    </submittedName>
</protein>
<accession>A0A438GKF8</accession>
<comment type="caution">
    <text evidence="1">The sequence shown here is derived from an EMBL/GenBank/DDBJ whole genome shotgun (WGS) entry which is preliminary data.</text>
</comment>
<gene>
    <name evidence="1" type="ORF">CK203_056569</name>
</gene>
<name>A0A438GKF8_VITVI</name>
<dbReference type="AlphaFoldDB" id="A0A438GKF8"/>
<evidence type="ECO:0000313" key="1">
    <source>
        <dbReference type="EMBL" id="RVW72681.1"/>
    </source>
</evidence>
<sequence>MGNHKTGEVPGFLDKTAVHCQATAENQGSGDPTFFRKTIGSVRDVNGLYYFEGDIVMSAQAQATSSEISFFVEDEIMLWHHG</sequence>
<evidence type="ECO:0000313" key="2">
    <source>
        <dbReference type="Proteomes" id="UP000288805"/>
    </source>
</evidence>
<organism evidence="1 2">
    <name type="scientific">Vitis vinifera</name>
    <name type="common">Grape</name>
    <dbReference type="NCBI Taxonomy" id="29760"/>
    <lineage>
        <taxon>Eukaryota</taxon>
        <taxon>Viridiplantae</taxon>
        <taxon>Streptophyta</taxon>
        <taxon>Embryophyta</taxon>
        <taxon>Tracheophyta</taxon>
        <taxon>Spermatophyta</taxon>
        <taxon>Magnoliopsida</taxon>
        <taxon>eudicotyledons</taxon>
        <taxon>Gunneridae</taxon>
        <taxon>Pentapetalae</taxon>
        <taxon>rosids</taxon>
        <taxon>Vitales</taxon>
        <taxon>Vitaceae</taxon>
        <taxon>Viteae</taxon>
        <taxon>Vitis</taxon>
    </lineage>
</organism>
<reference evidence="1 2" key="1">
    <citation type="journal article" date="2018" name="PLoS Genet.">
        <title>Population sequencing reveals clonal diversity and ancestral inbreeding in the grapevine cultivar Chardonnay.</title>
        <authorList>
            <person name="Roach M.J."/>
            <person name="Johnson D.L."/>
            <person name="Bohlmann J."/>
            <person name="van Vuuren H.J."/>
            <person name="Jones S.J."/>
            <person name="Pretorius I.S."/>
            <person name="Schmidt S.A."/>
            <person name="Borneman A.R."/>
        </authorList>
    </citation>
    <scope>NUCLEOTIDE SEQUENCE [LARGE SCALE GENOMIC DNA]</scope>
    <source>
        <strain evidence="2">cv. Chardonnay</strain>
        <tissue evidence="1">Leaf</tissue>
    </source>
</reference>